<feature type="region of interest" description="Disordered" evidence="1">
    <location>
        <begin position="53"/>
        <end position="110"/>
    </location>
</feature>
<proteinExistence type="predicted"/>
<dbReference type="Proteomes" id="UP000250140">
    <property type="component" value="Unassembled WGS sequence"/>
</dbReference>
<reference evidence="2 3" key="1">
    <citation type="journal article" date="2016" name="Nat. Commun.">
        <title>Ectomycorrhizal ecology is imprinted in the genome of the dominant symbiotic fungus Cenococcum geophilum.</title>
        <authorList>
            <consortium name="DOE Joint Genome Institute"/>
            <person name="Peter M."/>
            <person name="Kohler A."/>
            <person name="Ohm R.A."/>
            <person name="Kuo A."/>
            <person name="Krutzmann J."/>
            <person name="Morin E."/>
            <person name="Arend M."/>
            <person name="Barry K.W."/>
            <person name="Binder M."/>
            <person name="Choi C."/>
            <person name="Clum A."/>
            <person name="Copeland A."/>
            <person name="Grisel N."/>
            <person name="Haridas S."/>
            <person name="Kipfer T."/>
            <person name="LaButti K."/>
            <person name="Lindquist E."/>
            <person name="Lipzen A."/>
            <person name="Maire R."/>
            <person name="Meier B."/>
            <person name="Mihaltcheva S."/>
            <person name="Molinier V."/>
            <person name="Murat C."/>
            <person name="Poggeler S."/>
            <person name="Quandt C.A."/>
            <person name="Sperisen C."/>
            <person name="Tritt A."/>
            <person name="Tisserant E."/>
            <person name="Crous P.W."/>
            <person name="Henrissat B."/>
            <person name="Nehls U."/>
            <person name="Egli S."/>
            <person name="Spatafora J.W."/>
            <person name="Grigoriev I.V."/>
            <person name="Martin F.M."/>
        </authorList>
    </citation>
    <scope>NUCLEOTIDE SEQUENCE [LARGE SCALE GENOMIC DNA]</scope>
    <source>
        <strain evidence="2 3">CBS 207.34</strain>
    </source>
</reference>
<gene>
    <name evidence="2" type="ORF">AOQ84DRAFT_375833</name>
</gene>
<feature type="compositionally biased region" description="Basic and acidic residues" evidence="1">
    <location>
        <begin position="53"/>
        <end position="66"/>
    </location>
</feature>
<organism evidence="2 3">
    <name type="scientific">Glonium stellatum</name>
    <dbReference type="NCBI Taxonomy" id="574774"/>
    <lineage>
        <taxon>Eukaryota</taxon>
        <taxon>Fungi</taxon>
        <taxon>Dikarya</taxon>
        <taxon>Ascomycota</taxon>
        <taxon>Pezizomycotina</taxon>
        <taxon>Dothideomycetes</taxon>
        <taxon>Pleosporomycetidae</taxon>
        <taxon>Gloniales</taxon>
        <taxon>Gloniaceae</taxon>
        <taxon>Glonium</taxon>
    </lineage>
</organism>
<evidence type="ECO:0000313" key="2">
    <source>
        <dbReference type="EMBL" id="OCL09445.1"/>
    </source>
</evidence>
<feature type="compositionally biased region" description="Basic and acidic residues" evidence="1">
    <location>
        <begin position="101"/>
        <end position="110"/>
    </location>
</feature>
<name>A0A8E2F2L5_9PEZI</name>
<protein>
    <submittedName>
        <fullName evidence="2">Uncharacterized protein</fullName>
    </submittedName>
</protein>
<dbReference type="AlphaFoldDB" id="A0A8E2F2L5"/>
<feature type="compositionally biased region" description="Basic residues" evidence="1">
    <location>
        <begin position="67"/>
        <end position="79"/>
    </location>
</feature>
<dbReference type="EMBL" id="KV749441">
    <property type="protein sequence ID" value="OCL09445.1"/>
    <property type="molecule type" value="Genomic_DNA"/>
</dbReference>
<keyword evidence="3" id="KW-1185">Reference proteome</keyword>
<evidence type="ECO:0000256" key="1">
    <source>
        <dbReference type="SAM" id="MobiDB-lite"/>
    </source>
</evidence>
<accession>A0A8E2F2L5</accession>
<dbReference type="OrthoDB" id="4357141at2759"/>
<evidence type="ECO:0000313" key="3">
    <source>
        <dbReference type="Proteomes" id="UP000250140"/>
    </source>
</evidence>
<sequence length="110" mass="12606">MRRTFFARHTLDQDYIQFLSKINNKAKARRKTKSDILEKARIMTYKDLKAARVKRAQQEAAKEAKGKGKNKGKRGRKPKSALLEPETEATAGEENAVARGAFRDPEARMW</sequence>